<proteinExistence type="predicted"/>
<evidence type="ECO:0000313" key="3">
    <source>
        <dbReference type="Proteomes" id="UP000095283"/>
    </source>
</evidence>
<dbReference type="Gene3D" id="2.40.100.10">
    <property type="entry name" value="Cyclophilin-like"/>
    <property type="match status" value="1"/>
</dbReference>
<feature type="domain" description="PPIase cyclophilin-type" evidence="2">
    <location>
        <begin position="209"/>
        <end position="303"/>
    </location>
</feature>
<feature type="signal peptide" evidence="1">
    <location>
        <begin position="1"/>
        <end position="16"/>
    </location>
</feature>
<dbReference type="PRINTS" id="PR00153">
    <property type="entry name" value="CSAPPISMRASE"/>
</dbReference>
<dbReference type="GO" id="GO:0016018">
    <property type="term" value="F:cyclosporin A binding"/>
    <property type="evidence" value="ECO:0007669"/>
    <property type="project" value="TreeGrafter"/>
</dbReference>
<dbReference type="PANTHER" id="PTHR11071:SF561">
    <property type="entry name" value="PEPTIDYL-PROLYL CIS-TRANS ISOMERASE D-RELATED"/>
    <property type="match status" value="1"/>
</dbReference>
<name>A0A1I7XTQ2_HETBA</name>
<dbReference type="Pfam" id="PF00160">
    <property type="entry name" value="Pro_isomerase"/>
    <property type="match status" value="1"/>
</dbReference>
<reference evidence="4" key="1">
    <citation type="submission" date="2016-11" db="UniProtKB">
        <authorList>
            <consortium name="WormBaseParasite"/>
        </authorList>
    </citation>
    <scope>IDENTIFICATION</scope>
</reference>
<keyword evidence="1" id="KW-0732">Signal</keyword>
<protein>
    <submittedName>
        <fullName evidence="4">PPIase cyclophilin-type domain-containing protein</fullName>
    </submittedName>
</protein>
<dbReference type="WBParaSite" id="Hba_21124">
    <property type="protein sequence ID" value="Hba_21124"/>
    <property type="gene ID" value="Hba_21124"/>
</dbReference>
<dbReference type="PROSITE" id="PS50072">
    <property type="entry name" value="CSA_PPIASE_2"/>
    <property type="match status" value="1"/>
</dbReference>
<dbReference type="Proteomes" id="UP000095283">
    <property type="component" value="Unplaced"/>
</dbReference>
<dbReference type="SUPFAM" id="SSF50891">
    <property type="entry name" value="Cyclophilin-like"/>
    <property type="match status" value="1"/>
</dbReference>
<dbReference type="GO" id="GO:0003755">
    <property type="term" value="F:peptidyl-prolyl cis-trans isomerase activity"/>
    <property type="evidence" value="ECO:0007669"/>
    <property type="project" value="InterPro"/>
</dbReference>
<dbReference type="InterPro" id="IPR002130">
    <property type="entry name" value="Cyclophilin-type_PPIase_dom"/>
</dbReference>
<evidence type="ECO:0000259" key="2">
    <source>
        <dbReference type="PROSITE" id="PS50072"/>
    </source>
</evidence>
<keyword evidence="3" id="KW-1185">Reference proteome</keyword>
<dbReference type="GO" id="GO:0005737">
    <property type="term" value="C:cytoplasm"/>
    <property type="evidence" value="ECO:0007669"/>
    <property type="project" value="TreeGrafter"/>
</dbReference>
<dbReference type="InterPro" id="IPR029000">
    <property type="entry name" value="Cyclophilin-like_dom_sf"/>
</dbReference>
<organism evidence="3 4">
    <name type="scientific">Heterorhabditis bacteriophora</name>
    <name type="common">Entomopathogenic nematode worm</name>
    <dbReference type="NCBI Taxonomy" id="37862"/>
    <lineage>
        <taxon>Eukaryota</taxon>
        <taxon>Metazoa</taxon>
        <taxon>Ecdysozoa</taxon>
        <taxon>Nematoda</taxon>
        <taxon>Chromadorea</taxon>
        <taxon>Rhabditida</taxon>
        <taxon>Rhabditina</taxon>
        <taxon>Rhabditomorpha</taxon>
        <taxon>Strongyloidea</taxon>
        <taxon>Heterorhabditidae</taxon>
        <taxon>Heterorhabditis</taxon>
    </lineage>
</organism>
<feature type="chain" id="PRO_5009311463" evidence="1">
    <location>
        <begin position="17"/>
        <end position="303"/>
    </location>
</feature>
<dbReference type="AlphaFoldDB" id="A0A1I7XTQ2"/>
<dbReference type="PANTHER" id="PTHR11071">
    <property type="entry name" value="PEPTIDYL-PROLYL CIS-TRANS ISOMERASE"/>
    <property type="match status" value="1"/>
</dbReference>
<dbReference type="GO" id="GO:0006457">
    <property type="term" value="P:protein folding"/>
    <property type="evidence" value="ECO:0007669"/>
    <property type="project" value="TreeGrafter"/>
</dbReference>
<sequence>MRRVALFIALVSLVDASCVDGVNNVIEIADVTGESLNIHSKGVVAYTYDNNGRPACYGSKAEIKLPGQIKLVKGSITVTKSSNLMTSGEGMLTLEKKSILIGTICQNGVSKNNLVSDDDCHTNIRQLFGNQITTLLDTPGVYDLEKLAEQSGAGTTLQLPRLKESINTILKGEWSVGLSIWVCCIASCGYRHCHQTSLLRYCYWRKTRGDFTRGDGTGGKSIYGERFQDENFVLAHYGPGWLSMANAGPDTNGSQFFICTVRLVLILPYNIILHLLNSFIAWRPSSRISRDSRQWGATTTPVE</sequence>
<evidence type="ECO:0000256" key="1">
    <source>
        <dbReference type="SAM" id="SignalP"/>
    </source>
</evidence>
<evidence type="ECO:0000313" key="4">
    <source>
        <dbReference type="WBParaSite" id="Hba_21124"/>
    </source>
</evidence>
<accession>A0A1I7XTQ2</accession>